<dbReference type="AlphaFoldDB" id="A0AAD7NQU0"/>
<dbReference type="Proteomes" id="UP001215280">
    <property type="component" value="Unassembled WGS sequence"/>
</dbReference>
<feature type="region of interest" description="Disordered" evidence="1">
    <location>
        <begin position="196"/>
        <end position="215"/>
    </location>
</feature>
<evidence type="ECO:0000256" key="1">
    <source>
        <dbReference type="SAM" id="MobiDB-lite"/>
    </source>
</evidence>
<keyword evidence="3" id="KW-1185">Reference proteome</keyword>
<protein>
    <submittedName>
        <fullName evidence="2">Uncharacterized protein</fullName>
    </submittedName>
</protein>
<sequence>MPPTTHALPHAHRLRLMRSTRKLGALLGETPLVVETSPTPASFTPALSRSASMMSTDSKRSGRLFTAGHASALGLSAAPPGHGESSSVTRPMLFLRLPGGSGSTTPAERTPLPSPLSPTFSLALNSPSTPPADVSRRRKMAKLARTLGENVPPELVFPTSQTSKGRRRASTLCVPASTHELRRRGADLAREDSVGSLHPAYAGEPEKGWSGEWGGSVGNMEDVVSRLRGLKVK</sequence>
<accession>A0AAD7NQU0</accession>
<dbReference type="EMBL" id="JARJLG010000021">
    <property type="protein sequence ID" value="KAJ7771303.1"/>
    <property type="molecule type" value="Genomic_DNA"/>
</dbReference>
<name>A0AAD7NQU0_9AGAR</name>
<comment type="caution">
    <text evidence="2">The sequence shown here is derived from an EMBL/GenBank/DDBJ whole genome shotgun (WGS) entry which is preliminary data.</text>
</comment>
<reference evidence="2" key="1">
    <citation type="submission" date="2023-03" db="EMBL/GenBank/DDBJ databases">
        <title>Massive genome expansion in bonnet fungi (Mycena s.s.) driven by repeated elements and novel gene families across ecological guilds.</title>
        <authorList>
            <consortium name="Lawrence Berkeley National Laboratory"/>
            <person name="Harder C.B."/>
            <person name="Miyauchi S."/>
            <person name="Viragh M."/>
            <person name="Kuo A."/>
            <person name="Thoen E."/>
            <person name="Andreopoulos B."/>
            <person name="Lu D."/>
            <person name="Skrede I."/>
            <person name="Drula E."/>
            <person name="Henrissat B."/>
            <person name="Morin E."/>
            <person name="Kohler A."/>
            <person name="Barry K."/>
            <person name="LaButti K."/>
            <person name="Morin E."/>
            <person name="Salamov A."/>
            <person name="Lipzen A."/>
            <person name="Mereny Z."/>
            <person name="Hegedus B."/>
            <person name="Baldrian P."/>
            <person name="Stursova M."/>
            <person name="Weitz H."/>
            <person name="Taylor A."/>
            <person name="Grigoriev I.V."/>
            <person name="Nagy L.G."/>
            <person name="Martin F."/>
            <person name="Kauserud H."/>
        </authorList>
    </citation>
    <scope>NUCLEOTIDE SEQUENCE</scope>
    <source>
        <strain evidence="2">CBHHK188m</strain>
    </source>
</reference>
<evidence type="ECO:0000313" key="3">
    <source>
        <dbReference type="Proteomes" id="UP001215280"/>
    </source>
</evidence>
<organism evidence="2 3">
    <name type="scientific">Mycena maculata</name>
    <dbReference type="NCBI Taxonomy" id="230809"/>
    <lineage>
        <taxon>Eukaryota</taxon>
        <taxon>Fungi</taxon>
        <taxon>Dikarya</taxon>
        <taxon>Basidiomycota</taxon>
        <taxon>Agaricomycotina</taxon>
        <taxon>Agaricomycetes</taxon>
        <taxon>Agaricomycetidae</taxon>
        <taxon>Agaricales</taxon>
        <taxon>Marasmiineae</taxon>
        <taxon>Mycenaceae</taxon>
        <taxon>Mycena</taxon>
    </lineage>
</organism>
<feature type="region of interest" description="Disordered" evidence="1">
    <location>
        <begin position="98"/>
        <end position="135"/>
    </location>
</feature>
<proteinExistence type="predicted"/>
<gene>
    <name evidence="2" type="ORF">DFH07DRAFT_914014</name>
</gene>
<evidence type="ECO:0000313" key="2">
    <source>
        <dbReference type="EMBL" id="KAJ7771303.1"/>
    </source>
</evidence>
<feature type="region of interest" description="Disordered" evidence="1">
    <location>
        <begin position="152"/>
        <end position="171"/>
    </location>
</feature>